<protein>
    <submittedName>
        <fullName evidence="2">Uncharacterized protein</fullName>
    </submittedName>
</protein>
<evidence type="ECO:0000313" key="3">
    <source>
        <dbReference type="Proteomes" id="UP001279734"/>
    </source>
</evidence>
<evidence type="ECO:0000256" key="1">
    <source>
        <dbReference type="SAM" id="MobiDB-lite"/>
    </source>
</evidence>
<dbReference type="EMBL" id="BSYO01000003">
    <property type="protein sequence ID" value="GMH02172.1"/>
    <property type="molecule type" value="Genomic_DNA"/>
</dbReference>
<accession>A0AAD3XEL2</accession>
<gene>
    <name evidence="2" type="ORF">Nepgr_004011</name>
</gene>
<organism evidence="2 3">
    <name type="scientific">Nepenthes gracilis</name>
    <name type="common">Slender pitcher plant</name>
    <dbReference type="NCBI Taxonomy" id="150966"/>
    <lineage>
        <taxon>Eukaryota</taxon>
        <taxon>Viridiplantae</taxon>
        <taxon>Streptophyta</taxon>
        <taxon>Embryophyta</taxon>
        <taxon>Tracheophyta</taxon>
        <taxon>Spermatophyta</taxon>
        <taxon>Magnoliopsida</taxon>
        <taxon>eudicotyledons</taxon>
        <taxon>Gunneridae</taxon>
        <taxon>Pentapetalae</taxon>
        <taxon>Caryophyllales</taxon>
        <taxon>Nepenthaceae</taxon>
        <taxon>Nepenthes</taxon>
    </lineage>
</organism>
<feature type="compositionally biased region" description="Polar residues" evidence="1">
    <location>
        <begin position="48"/>
        <end position="69"/>
    </location>
</feature>
<keyword evidence="3" id="KW-1185">Reference proteome</keyword>
<dbReference type="AlphaFoldDB" id="A0AAD3XEL2"/>
<dbReference type="Proteomes" id="UP001279734">
    <property type="component" value="Unassembled WGS sequence"/>
</dbReference>
<sequence>MVRFETPICPLSVEAFPPLLATSEPTGFAPSRIQVGPLRSAEPASLWSKKSPSHPQANSDGASSSWSEVVQNNGATPNFALRFYPPQVVDGCHDIDMGSKRYTAALPLPEATSPCTVPLAHFGKIDASHSGVACSDSHVGVEVHGKHLSDTVGPSAPVLVDSSCPGL</sequence>
<reference evidence="2" key="1">
    <citation type="submission" date="2023-05" db="EMBL/GenBank/DDBJ databases">
        <title>Nepenthes gracilis genome sequencing.</title>
        <authorList>
            <person name="Fukushima K."/>
        </authorList>
    </citation>
    <scope>NUCLEOTIDE SEQUENCE</scope>
    <source>
        <strain evidence="2">SING2019-196</strain>
    </source>
</reference>
<evidence type="ECO:0000313" key="2">
    <source>
        <dbReference type="EMBL" id="GMH02172.1"/>
    </source>
</evidence>
<feature type="region of interest" description="Disordered" evidence="1">
    <location>
        <begin position="40"/>
        <end position="69"/>
    </location>
</feature>
<name>A0AAD3XEL2_NEPGR</name>
<comment type="caution">
    <text evidence="2">The sequence shown here is derived from an EMBL/GenBank/DDBJ whole genome shotgun (WGS) entry which is preliminary data.</text>
</comment>
<proteinExistence type="predicted"/>